<reference evidence="6 7" key="1">
    <citation type="submission" date="2016-07" db="EMBL/GenBank/DDBJ databases">
        <title>Pervasive Adenine N6-methylation of Active Genes in Fungi.</title>
        <authorList>
            <consortium name="DOE Joint Genome Institute"/>
            <person name="Mondo S.J."/>
            <person name="Dannebaum R.O."/>
            <person name="Kuo R.C."/>
            <person name="Labutti K."/>
            <person name="Haridas S."/>
            <person name="Kuo A."/>
            <person name="Salamov A."/>
            <person name="Ahrendt S.R."/>
            <person name="Lipzen A."/>
            <person name="Sullivan W."/>
            <person name="Andreopoulos W.B."/>
            <person name="Clum A."/>
            <person name="Lindquist E."/>
            <person name="Daum C."/>
            <person name="Ramamoorthy G.K."/>
            <person name="Gryganskyi A."/>
            <person name="Culley D."/>
            <person name="Magnuson J.K."/>
            <person name="James T.Y."/>
            <person name="O'Malley M.A."/>
            <person name="Stajich J.E."/>
            <person name="Spatafora J.W."/>
            <person name="Visel A."/>
            <person name="Grigoriev I.V."/>
        </authorList>
    </citation>
    <scope>NUCLEOTIDE SEQUENCE [LARGE SCALE GENOMIC DNA]</scope>
    <source>
        <strain evidence="6 7">NRRL 1336</strain>
    </source>
</reference>
<evidence type="ECO:0000256" key="4">
    <source>
        <dbReference type="ARBA" id="ARBA00040604"/>
    </source>
</evidence>
<accession>A0A1X2IYA0</accession>
<dbReference type="GO" id="GO:0005739">
    <property type="term" value="C:mitochondrion"/>
    <property type="evidence" value="ECO:0007669"/>
    <property type="project" value="UniProtKB-SubCell"/>
</dbReference>
<protein>
    <recommendedName>
        <fullName evidence="4">Oxidation resistance protein 1</fullName>
    </recommendedName>
</protein>
<evidence type="ECO:0000256" key="3">
    <source>
        <dbReference type="ARBA" id="ARBA00023128"/>
    </source>
</evidence>
<evidence type="ECO:0000256" key="2">
    <source>
        <dbReference type="ARBA" id="ARBA00009540"/>
    </source>
</evidence>
<feature type="domain" description="TLDc" evidence="5">
    <location>
        <begin position="148"/>
        <end position="319"/>
    </location>
</feature>
<evidence type="ECO:0000313" key="7">
    <source>
        <dbReference type="Proteomes" id="UP000193560"/>
    </source>
</evidence>
<evidence type="ECO:0000256" key="1">
    <source>
        <dbReference type="ARBA" id="ARBA00004173"/>
    </source>
</evidence>
<dbReference type="PROSITE" id="PS51886">
    <property type="entry name" value="TLDC"/>
    <property type="match status" value="1"/>
</dbReference>
<dbReference type="OrthoDB" id="26679at2759"/>
<comment type="similarity">
    <text evidence="2">Belongs to the OXR1 family.</text>
</comment>
<dbReference type="SMART" id="SM00584">
    <property type="entry name" value="TLDc"/>
    <property type="match status" value="1"/>
</dbReference>
<proteinExistence type="inferred from homology"/>
<comment type="subcellular location">
    <subcellularLocation>
        <location evidence="1">Mitochondrion</location>
    </subcellularLocation>
</comment>
<dbReference type="PANTHER" id="PTHR23354">
    <property type="entry name" value="NUCLEOLAR PROTEIN 7/ESTROGEN RECEPTOR COACTIVATOR-RELATED"/>
    <property type="match status" value="1"/>
</dbReference>
<dbReference type="Proteomes" id="UP000193560">
    <property type="component" value="Unassembled WGS sequence"/>
</dbReference>
<gene>
    <name evidence="6" type="ORF">BCR42DRAFT_402615</name>
</gene>
<dbReference type="InterPro" id="IPR006571">
    <property type="entry name" value="TLDc_dom"/>
</dbReference>
<dbReference type="PANTHER" id="PTHR23354:SF62">
    <property type="entry name" value="MUSTARD, ISOFORM V"/>
    <property type="match status" value="1"/>
</dbReference>
<sequence length="319" mass="35381">MDMRLPLSSSSLMTTSSLDTSSIHCNQFSFSNNHSLSRQLDRVDVSPHLLPTSTAFIPNSSVSGELVQQLYLTDTASLITMSTPSTTDNQWFDLSDQLCTILDDDEQEDGWSLITANSPTNGKSAEIKGTTLDSRSLQLVSRYQTTRPVLEKYMAEKILSWLPRRVVASQHQWRLLYSLDQHGASIQTLYHRVGNKGPCLLAIQDDDGDIFGAFISESMKVSTSFYGSGESFLWKVKQLMIGKQQVGCLERYPWTSKNNYFIYSDKNLIGFGNGNGQFGLCLDEGIENGTTSPCPTFDNPCLASSANFKCIGLEVWAVS</sequence>
<dbReference type="EMBL" id="MCGE01000002">
    <property type="protein sequence ID" value="ORZ24287.1"/>
    <property type="molecule type" value="Genomic_DNA"/>
</dbReference>
<organism evidence="6 7">
    <name type="scientific">Absidia repens</name>
    <dbReference type="NCBI Taxonomy" id="90262"/>
    <lineage>
        <taxon>Eukaryota</taxon>
        <taxon>Fungi</taxon>
        <taxon>Fungi incertae sedis</taxon>
        <taxon>Mucoromycota</taxon>
        <taxon>Mucoromycotina</taxon>
        <taxon>Mucoromycetes</taxon>
        <taxon>Mucorales</taxon>
        <taxon>Cunninghamellaceae</taxon>
        <taxon>Absidia</taxon>
    </lineage>
</organism>
<name>A0A1X2IYA0_9FUNG</name>
<keyword evidence="3" id="KW-0496">Mitochondrion</keyword>
<evidence type="ECO:0000259" key="5">
    <source>
        <dbReference type="PROSITE" id="PS51886"/>
    </source>
</evidence>
<dbReference type="AlphaFoldDB" id="A0A1X2IYA0"/>
<evidence type="ECO:0000313" key="6">
    <source>
        <dbReference type="EMBL" id="ORZ24287.1"/>
    </source>
</evidence>
<keyword evidence="7" id="KW-1185">Reference proteome</keyword>
<comment type="caution">
    <text evidence="6">The sequence shown here is derived from an EMBL/GenBank/DDBJ whole genome shotgun (WGS) entry which is preliminary data.</text>
</comment>
<dbReference type="Pfam" id="PF07534">
    <property type="entry name" value="TLD"/>
    <property type="match status" value="1"/>
</dbReference>